<proteinExistence type="predicted"/>
<accession>A0A6N2V0J3</accession>
<gene>
    <name evidence="1" type="ORF">BLLFYP82_00281</name>
</gene>
<dbReference type="EMBL" id="CACRSV010000043">
    <property type="protein sequence ID" value="VYT22973.1"/>
    <property type="molecule type" value="Genomic_DNA"/>
</dbReference>
<protein>
    <submittedName>
        <fullName evidence="1">Uncharacterized protein</fullName>
    </submittedName>
</protein>
<reference evidence="1" key="1">
    <citation type="submission" date="2019-11" db="EMBL/GenBank/DDBJ databases">
        <authorList>
            <person name="Feng L."/>
        </authorList>
    </citation>
    <scope>NUCLEOTIDE SEQUENCE</scope>
    <source>
        <strain evidence="1">BlongumLFYP82</strain>
    </source>
</reference>
<dbReference type="AlphaFoldDB" id="A0A6N2V0J3"/>
<evidence type="ECO:0000313" key="1">
    <source>
        <dbReference type="EMBL" id="VYT22973.1"/>
    </source>
</evidence>
<name>A0A6N2V0J3_BIFLN</name>
<sequence>MPLSQAQTKVRKISGVIQTTVLLVASLRYPRKFVPVIDAAWHFTNSVK</sequence>
<organism evidence="1">
    <name type="scientific">Bifidobacterium longum</name>
    <dbReference type="NCBI Taxonomy" id="216816"/>
    <lineage>
        <taxon>Bacteria</taxon>
        <taxon>Bacillati</taxon>
        <taxon>Actinomycetota</taxon>
        <taxon>Actinomycetes</taxon>
        <taxon>Bifidobacteriales</taxon>
        <taxon>Bifidobacteriaceae</taxon>
        <taxon>Bifidobacterium</taxon>
    </lineage>
</organism>